<gene>
    <name evidence="1" type="ORF">TRAVEDRAFT_54723</name>
</gene>
<dbReference type="EMBL" id="JH711903">
    <property type="protein sequence ID" value="EIW51257.1"/>
    <property type="molecule type" value="Genomic_DNA"/>
</dbReference>
<proteinExistence type="predicted"/>
<dbReference type="KEGG" id="tvs:TRAVEDRAFT_54723"/>
<dbReference type="SUPFAM" id="SSF57903">
    <property type="entry name" value="FYVE/PHD zinc finger"/>
    <property type="match status" value="1"/>
</dbReference>
<evidence type="ECO:0000313" key="2">
    <source>
        <dbReference type="Proteomes" id="UP000054317"/>
    </source>
</evidence>
<dbReference type="AlphaFoldDB" id="R7S6R7"/>
<evidence type="ECO:0000313" key="1">
    <source>
        <dbReference type="EMBL" id="EIW51257.1"/>
    </source>
</evidence>
<dbReference type="RefSeq" id="XP_008045858.1">
    <property type="nucleotide sequence ID" value="XM_008047667.1"/>
</dbReference>
<protein>
    <submittedName>
        <fullName evidence="1">Uncharacterized protein</fullName>
    </submittedName>
</protein>
<name>R7S6R7_TRAVS</name>
<keyword evidence="2" id="KW-1185">Reference proteome</keyword>
<dbReference type="GeneID" id="19417515"/>
<dbReference type="Proteomes" id="UP000054317">
    <property type="component" value="Unassembled WGS sequence"/>
</dbReference>
<dbReference type="InterPro" id="IPR011011">
    <property type="entry name" value="Znf_FYVE_PHD"/>
</dbReference>
<dbReference type="OrthoDB" id="2718733at2759"/>
<reference evidence="2" key="1">
    <citation type="journal article" date="2012" name="Science">
        <title>The Paleozoic origin of enzymatic lignin decomposition reconstructed from 31 fungal genomes.</title>
        <authorList>
            <person name="Floudas D."/>
            <person name="Binder M."/>
            <person name="Riley R."/>
            <person name="Barry K."/>
            <person name="Blanchette R.A."/>
            <person name="Henrissat B."/>
            <person name="Martinez A.T."/>
            <person name="Otillar R."/>
            <person name="Spatafora J.W."/>
            <person name="Yadav J.S."/>
            <person name="Aerts A."/>
            <person name="Benoit I."/>
            <person name="Boyd A."/>
            <person name="Carlson A."/>
            <person name="Copeland A."/>
            <person name="Coutinho P.M."/>
            <person name="de Vries R.P."/>
            <person name="Ferreira P."/>
            <person name="Findley K."/>
            <person name="Foster B."/>
            <person name="Gaskell J."/>
            <person name="Glotzer D."/>
            <person name="Gorecki P."/>
            <person name="Heitman J."/>
            <person name="Hesse C."/>
            <person name="Hori C."/>
            <person name="Igarashi K."/>
            <person name="Jurgens J.A."/>
            <person name="Kallen N."/>
            <person name="Kersten P."/>
            <person name="Kohler A."/>
            <person name="Kuees U."/>
            <person name="Kumar T.K.A."/>
            <person name="Kuo A."/>
            <person name="LaButti K."/>
            <person name="Larrondo L.F."/>
            <person name="Lindquist E."/>
            <person name="Ling A."/>
            <person name="Lombard V."/>
            <person name="Lucas S."/>
            <person name="Lundell T."/>
            <person name="Martin R."/>
            <person name="McLaughlin D.J."/>
            <person name="Morgenstern I."/>
            <person name="Morin E."/>
            <person name="Murat C."/>
            <person name="Nagy L.G."/>
            <person name="Nolan M."/>
            <person name="Ohm R.A."/>
            <person name="Patyshakuliyeva A."/>
            <person name="Rokas A."/>
            <person name="Ruiz-Duenas F.J."/>
            <person name="Sabat G."/>
            <person name="Salamov A."/>
            <person name="Samejima M."/>
            <person name="Schmutz J."/>
            <person name="Slot J.C."/>
            <person name="St John F."/>
            <person name="Stenlid J."/>
            <person name="Sun H."/>
            <person name="Sun S."/>
            <person name="Syed K."/>
            <person name="Tsang A."/>
            <person name="Wiebenga A."/>
            <person name="Young D."/>
            <person name="Pisabarro A."/>
            <person name="Eastwood D.C."/>
            <person name="Martin F."/>
            <person name="Cullen D."/>
            <person name="Grigoriev I.V."/>
            <person name="Hibbett D.S."/>
        </authorList>
    </citation>
    <scope>NUCLEOTIDE SEQUENCE [LARGE SCALE GENOMIC DNA]</scope>
    <source>
        <strain evidence="2">FP-101664</strain>
    </source>
</reference>
<accession>R7S6R7</accession>
<organism evidence="1 2">
    <name type="scientific">Trametes versicolor (strain FP-101664)</name>
    <name type="common">White-rot fungus</name>
    <name type="synonym">Coriolus versicolor</name>
    <dbReference type="NCBI Taxonomy" id="717944"/>
    <lineage>
        <taxon>Eukaryota</taxon>
        <taxon>Fungi</taxon>
        <taxon>Dikarya</taxon>
        <taxon>Basidiomycota</taxon>
        <taxon>Agaricomycotina</taxon>
        <taxon>Agaricomycetes</taxon>
        <taxon>Polyporales</taxon>
        <taxon>Polyporaceae</taxon>
        <taxon>Trametes</taxon>
    </lineage>
</organism>
<sequence length="246" mass="27426">MFVVSDVMGKNEHAVYRGETVDLANSIAKLVHVEEFVAQTVSLHVLSESSRYTRKNIAVVRSLEGNKYSILPGSSDRVCKAKNCKDMGLYRPDTHILRWCQFCRSWFHVDCLKAVLAKGPTVPKADPHRPDQYYTADAIATSFAAGLIQYDHYNWTIWLNLLKLPIQRGQPGCDYPLSYELLLVAIRATNSATGCPADVRNFVLAHLSPATGLAHQTSKLAARLYAFSSVPSKYYRCPNCTTAVII</sequence>